<evidence type="ECO:0000256" key="4">
    <source>
        <dbReference type="ARBA" id="ARBA00022741"/>
    </source>
</evidence>
<evidence type="ECO:0000313" key="12">
    <source>
        <dbReference type="Proteomes" id="UP001497600"/>
    </source>
</evidence>
<dbReference type="PANTHER" id="PTHR48041:SF2">
    <property type="entry name" value="ATP-DEPENDENT PERMEASE-RELATED"/>
    <property type="match status" value="1"/>
</dbReference>
<feature type="signal peptide" evidence="9">
    <location>
        <begin position="1"/>
        <end position="23"/>
    </location>
</feature>
<evidence type="ECO:0000256" key="9">
    <source>
        <dbReference type="SAM" id="SignalP"/>
    </source>
</evidence>
<dbReference type="PROSITE" id="PS50893">
    <property type="entry name" value="ABC_TRANSPORTER_2"/>
    <property type="match status" value="1"/>
</dbReference>
<feature type="transmembrane region" description="Helical" evidence="8">
    <location>
        <begin position="1021"/>
        <end position="1041"/>
    </location>
</feature>
<keyword evidence="7 8" id="KW-0472">Membrane</keyword>
<evidence type="ECO:0000259" key="10">
    <source>
        <dbReference type="PROSITE" id="PS50893"/>
    </source>
</evidence>
<dbReference type="InterPro" id="IPR000742">
    <property type="entry name" value="EGF"/>
</dbReference>
<feature type="transmembrane region" description="Helical" evidence="8">
    <location>
        <begin position="902"/>
        <end position="926"/>
    </location>
</feature>
<keyword evidence="12" id="KW-1185">Reference proteome</keyword>
<evidence type="ECO:0000256" key="8">
    <source>
        <dbReference type="SAM" id="Phobius"/>
    </source>
</evidence>
<feature type="transmembrane region" description="Helical" evidence="8">
    <location>
        <begin position="866"/>
        <end position="890"/>
    </location>
</feature>
<dbReference type="InterPro" id="IPR013525">
    <property type="entry name" value="ABC2_TM"/>
</dbReference>
<reference evidence="11 12" key="1">
    <citation type="submission" date="2024-01" db="EMBL/GenBank/DDBJ databases">
        <authorList>
            <consortium name="Genoscope - CEA"/>
            <person name="William W."/>
        </authorList>
    </citation>
    <scope>NUCLEOTIDE SEQUENCE [LARGE SCALE GENOMIC DNA]</scope>
    <source>
        <strain evidence="11 12">29B2s-10</strain>
    </source>
</reference>
<dbReference type="PANTHER" id="PTHR48041">
    <property type="entry name" value="ABC TRANSPORTER G FAMILY MEMBER 28"/>
    <property type="match status" value="1"/>
</dbReference>
<feature type="transmembrane region" description="Helical" evidence="8">
    <location>
        <begin position="994"/>
        <end position="1015"/>
    </location>
</feature>
<dbReference type="InterPro" id="IPR017871">
    <property type="entry name" value="ABC_transporter-like_CS"/>
</dbReference>
<evidence type="ECO:0000256" key="6">
    <source>
        <dbReference type="ARBA" id="ARBA00022989"/>
    </source>
</evidence>
<dbReference type="EMBL" id="OZ004259">
    <property type="protein sequence ID" value="CAK7917820.1"/>
    <property type="molecule type" value="Genomic_DNA"/>
</dbReference>
<evidence type="ECO:0000256" key="5">
    <source>
        <dbReference type="ARBA" id="ARBA00022840"/>
    </source>
</evidence>
<sequence>MRLGKSLLSRVVATTALIATAAALGNAPSPDNQAILNHDGPMGYENAFTVQAANSYDSLVDDEEKCPPCFNCNLPNFDCTQFSQCNAFTGMCECRPGYGGMDCSEPLCGALGDGNHKRPVRSPDSNQCKCTDGWEGINCNLCTSDASCDAFMPEGIEGTCYKSGVLVDQFHQMCDVTNSKIIAILDGKKPQATFSCDRANSSCDFQFWIDQKESFYCDLNQCDFKYDLKSNTTNYKCQEVACKCLPDRMLCGEAGSIDISEFLTETIAGPGDFTCDINKRNCRFSEPSMNDLISSVFGDPYITLHCKSGECIHKSQIPGYDLPPKKALTTGNLLSIVGVAILCVIIVCSSMYNISKSPLFMSHLGDNEDSTSSSDFHALNENFQPTTLSFENITYKVPSGQQVLNNAFGIVNPRECLAIMGGSGAGKTTLLDILAGKNKNGKVSGQIHVNGNVLSSKDYKKIIGFVDQEDHLIPTLTVYETVLNSALLRLPRTMPLRAKETRVVEVLNELRIYGIKDRVIGSDYKRGISGGEKRRVSIACELVTSPSILFLDEPTSGLDSYNARNVVECLVKLSRDYDRTIVFTIHQPRSNIVSLFDKLVLLSEGDLVYSGYMIKCNDFFGRNGYQCPLGYNIADYLIDITVDHKKVVKVSEGEFFGVTGDLEAGVAAANAADANTNEDIHQDFISGANSSEVDTTREWEHFAVHRDEYNYQQIPVKDDSGSTYVQVQNKLPSLFQESILAAELKEEIAAVVSSPSKLEFKNQYLKASFLNQLLILSSRTFKNLYRNPKLLLSHYILSLAMGGFCGFLYYNVTNDISGFQNRLGLFLFVLSLFGFSCLTGLHLFATERIIFIRERANNYYHPLSYYLSKIICDVIPLRVLPPVILVSIMYPLVGLSMENNAFLKTILTMVLFNLSVAIEVLIIGILIREPGTATMVAVLVLLLSLLFAGLFINSADLVASISWLQWISSFHYAYEALAINEIKDLILKEKKYGLSIEVPGAVILSSFGFNVSAFWNDVTFLGSWIVVFLVIGYLFLHFFTIERR</sequence>
<dbReference type="CDD" id="cd00055">
    <property type="entry name" value="EGF_Lam"/>
    <property type="match status" value="1"/>
</dbReference>
<evidence type="ECO:0000256" key="7">
    <source>
        <dbReference type="ARBA" id="ARBA00023136"/>
    </source>
</evidence>
<keyword evidence="4" id="KW-0547">Nucleotide-binding</keyword>
<dbReference type="InterPro" id="IPR002049">
    <property type="entry name" value="LE_dom"/>
</dbReference>
<evidence type="ECO:0000256" key="1">
    <source>
        <dbReference type="ARBA" id="ARBA00004141"/>
    </source>
</evidence>
<dbReference type="Pfam" id="PF01061">
    <property type="entry name" value="ABC2_membrane"/>
    <property type="match status" value="1"/>
</dbReference>
<comment type="subcellular location">
    <subcellularLocation>
        <location evidence="1">Membrane</location>
        <topology evidence="1">Multi-pass membrane protein</topology>
    </subcellularLocation>
</comment>
<keyword evidence="9" id="KW-0732">Signal</keyword>
<protein>
    <recommendedName>
        <fullName evidence="10">ABC transporter domain-containing protein</fullName>
    </recommendedName>
</protein>
<organism evidence="11 12">
    <name type="scientific">[Candida] anglica</name>
    <dbReference type="NCBI Taxonomy" id="148631"/>
    <lineage>
        <taxon>Eukaryota</taxon>
        <taxon>Fungi</taxon>
        <taxon>Dikarya</taxon>
        <taxon>Ascomycota</taxon>
        <taxon>Saccharomycotina</taxon>
        <taxon>Pichiomycetes</taxon>
        <taxon>Debaryomycetaceae</taxon>
        <taxon>Kurtzmaniella</taxon>
    </lineage>
</organism>
<dbReference type="InterPro" id="IPR050352">
    <property type="entry name" value="ABCG_transporters"/>
</dbReference>
<feature type="domain" description="ABC transporter" evidence="10">
    <location>
        <begin position="388"/>
        <end position="629"/>
    </location>
</feature>
<keyword evidence="6 8" id="KW-1133">Transmembrane helix</keyword>
<feature type="transmembrane region" description="Helical" evidence="8">
    <location>
        <begin position="333"/>
        <end position="354"/>
    </location>
</feature>
<dbReference type="Proteomes" id="UP001497600">
    <property type="component" value="Chromosome G"/>
</dbReference>
<accession>A0ABP0EHR3</accession>
<dbReference type="InterPro" id="IPR003439">
    <property type="entry name" value="ABC_transporter-like_ATP-bd"/>
</dbReference>
<dbReference type="PROSITE" id="PS00211">
    <property type="entry name" value="ABC_TRANSPORTER_1"/>
    <property type="match status" value="1"/>
</dbReference>
<gene>
    <name evidence="11" type="ORF">CAAN4_G10352</name>
</gene>
<dbReference type="CDD" id="cd03213">
    <property type="entry name" value="ABCG_EPDR"/>
    <property type="match status" value="1"/>
</dbReference>
<feature type="transmembrane region" description="Helical" evidence="8">
    <location>
        <begin position="790"/>
        <end position="811"/>
    </location>
</feature>
<dbReference type="SUPFAM" id="SSF52540">
    <property type="entry name" value="P-loop containing nucleoside triphosphate hydrolases"/>
    <property type="match status" value="1"/>
</dbReference>
<evidence type="ECO:0000256" key="2">
    <source>
        <dbReference type="ARBA" id="ARBA00022448"/>
    </source>
</evidence>
<name>A0ABP0EHR3_9ASCO</name>
<dbReference type="SMART" id="SM00382">
    <property type="entry name" value="AAA"/>
    <property type="match status" value="1"/>
</dbReference>
<dbReference type="PROSITE" id="PS00022">
    <property type="entry name" value="EGF_1"/>
    <property type="match status" value="1"/>
</dbReference>
<dbReference type="InterPro" id="IPR003593">
    <property type="entry name" value="AAA+_ATPase"/>
</dbReference>
<keyword evidence="3 8" id="KW-0812">Transmembrane</keyword>
<keyword evidence="2" id="KW-0813">Transport</keyword>
<feature type="transmembrane region" description="Helical" evidence="8">
    <location>
        <begin position="957"/>
        <end position="974"/>
    </location>
</feature>
<feature type="chain" id="PRO_5045433756" description="ABC transporter domain-containing protein" evidence="9">
    <location>
        <begin position="24"/>
        <end position="1044"/>
    </location>
</feature>
<keyword evidence="5" id="KW-0067">ATP-binding</keyword>
<feature type="transmembrane region" description="Helical" evidence="8">
    <location>
        <begin position="933"/>
        <end position="951"/>
    </location>
</feature>
<proteinExistence type="predicted"/>
<evidence type="ECO:0000256" key="3">
    <source>
        <dbReference type="ARBA" id="ARBA00022692"/>
    </source>
</evidence>
<evidence type="ECO:0000313" key="11">
    <source>
        <dbReference type="EMBL" id="CAK7917820.1"/>
    </source>
</evidence>
<dbReference type="Gene3D" id="3.40.50.300">
    <property type="entry name" value="P-loop containing nucleotide triphosphate hydrolases"/>
    <property type="match status" value="1"/>
</dbReference>
<dbReference type="InterPro" id="IPR027417">
    <property type="entry name" value="P-loop_NTPase"/>
</dbReference>
<dbReference type="Pfam" id="PF00005">
    <property type="entry name" value="ABC_tran"/>
    <property type="match status" value="1"/>
</dbReference>
<feature type="transmembrane region" description="Helical" evidence="8">
    <location>
        <begin position="823"/>
        <end position="845"/>
    </location>
</feature>